<proteinExistence type="predicted"/>
<dbReference type="EMBL" id="RBNI01009253">
    <property type="protein sequence ID" value="RUP44260.1"/>
    <property type="molecule type" value="Genomic_DNA"/>
</dbReference>
<evidence type="ECO:0000256" key="1">
    <source>
        <dbReference type="SAM" id="MobiDB-lite"/>
    </source>
</evidence>
<gene>
    <name evidence="2" type="ORF">BC936DRAFT_149702</name>
</gene>
<evidence type="ECO:0000313" key="3">
    <source>
        <dbReference type="Proteomes" id="UP000268093"/>
    </source>
</evidence>
<keyword evidence="3" id="KW-1185">Reference proteome</keyword>
<dbReference type="AlphaFoldDB" id="A0A433D0A1"/>
<feature type="region of interest" description="Disordered" evidence="1">
    <location>
        <begin position="78"/>
        <end position="116"/>
    </location>
</feature>
<comment type="caution">
    <text evidence="2">The sequence shown here is derived from an EMBL/GenBank/DDBJ whole genome shotgun (WGS) entry which is preliminary data.</text>
</comment>
<sequence>MISRLLEAMRDQKYLKVRPFPAPDPSLFAAVLDEQMKLTPPLSIVSITSSWLYTLSSSALKAPSPSRFLCVSAARHRASSCRPPDPLCKVGSRQRSSAYAPQRAQRTGEPGRAGDRCTRNGLLNAHLGWKGRCEDR</sequence>
<protein>
    <submittedName>
        <fullName evidence="2">Uncharacterized protein</fullName>
    </submittedName>
</protein>
<evidence type="ECO:0000313" key="2">
    <source>
        <dbReference type="EMBL" id="RUP44260.1"/>
    </source>
</evidence>
<accession>A0A433D0A1</accession>
<name>A0A433D0A1_9FUNG</name>
<reference evidence="2 3" key="1">
    <citation type="journal article" date="2018" name="New Phytol.">
        <title>Phylogenomics of Endogonaceae and evolution of mycorrhizas within Mucoromycota.</title>
        <authorList>
            <person name="Chang Y."/>
            <person name="Desiro A."/>
            <person name="Na H."/>
            <person name="Sandor L."/>
            <person name="Lipzen A."/>
            <person name="Clum A."/>
            <person name="Barry K."/>
            <person name="Grigoriev I.V."/>
            <person name="Martin F.M."/>
            <person name="Stajich J.E."/>
            <person name="Smith M.E."/>
            <person name="Bonito G."/>
            <person name="Spatafora J.W."/>
        </authorList>
    </citation>
    <scope>NUCLEOTIDE SEQUENCE [LARGE SCALE GENOMIC DNA]</scope>
    <source>
        <strain evidence="2 3">GMNB39</strain>
    </source>
</reference>
<dbReference type="Proteomes" id="UP000268093">
    <property type="component" value="Unassembled WGS sequence"/>
</dbReference>
<organism evidence="2 3">
    <name type="scientific">Jimgerdemannia flammicorona</name>
    <dbReference type="NCBI Taxonomy" id="994334"/>
    <lineage>
        <taxon>Eukaryota</taxon>
        <taxon>Fungi</taxon>
        <taxon>Fungi incertae sedis</taxon>
        <taxon>Mucoromycota</taxon>
        <taxon>Mucoromycotina</taxon>
        <taxon>Endogonomycetes</taxon>
        <taxon>Endogonales</taxon>
        <taxon>Endogonaceae</taxon>
        <taxon>Jimgerdemannia</taxon>
    </lineage>
</organism>